<dbReference type="AlphaFoldDB" id="A0A561DXU6"/>
<dbReference type="GO" id="GO:0006777">
    <property type="term" value="P:Mo-molybdopterin cofactor biosynthetic process"/>
    <property type="evidence" value="ECO:0007669"/>
    <property type="project" value="UniProtKB-UniRule"/>
</dbReference>
<evidence type="ECO:0000256" key="2">
    <source>
        <dbReference type="ARBA" id="ARBA00023150"/>
    </source>
</evidence>
<gene>
    <name evidence="3" type="primary">fdhD</name>
    <name evidence="4" type="ORF">FB550_101197</name>
</gene>
<dbReference type="Proteomes" id="UP000319671">
    <property type="component" value="Unassembled WGS sequence"/>
</dbReference>
<reference evidence="4 5" key="1">
    <citation type="submission" date="2019-06" db="EMBL/GenBank/DDBJ databases">
        <title>Sorghum-associated microbial communities from plants grown in Nebraska, USA.</title>
        <authorList>
            <person name="Schachtman D."/>
        </authorList>
    </citation>
    <scope>NUCLEOTIDE SEQUENCE [LARGE SCALE GENOMIC DNA]</scope>
    <source>
        <strain evidence="4 5">2482</strain>
    </source>
</reference>
<dbReference type="InterPro" id="IPR016193">
    <property type="entry name" value="Cytidine_deaminase-like"/>
</dbReference>
<evidence type="ECO:0000313" key="4">
    <source>
        <dbReference type="EMBL" id="TWE08183.1"/>
    </source>
</evidence>
<dbReference type="RefSeq" id="WP_144561913.1">
    <property type="nucleotide sequence ID" value="NZ_VIVN01000001.1"/>
</dbReference>
<dbReference type="PANTHER" id="PTHR30592:SF1">
    <property type="entry name" value="SULFUR CARRIER PROTEIN FDHD"/>
    <property type="match status" value="1"/>
</dbReference>
<dbReference type="GO" id="GO:0097163">
    <property type="term" value="F:sulfur carrier activity"/>
    <property type="evidence" value="ECO:0007669"/>
    <property type="project" value="UniProtKB-UniRule"/>
</dbReference>
<dbReference type="SUPFAM" id="SSF53927">
    <property type="entry name" value="Cytidine deaminase-like"/>
    <property type="match status" value="1"/>
</dbReference>
<dbReference type="PANTHER" id="PTHR30592">
    <property type="entry name" value="FORMATE DEHYDROGENASE"/>
    <property type="match status" value="1"/>
</dbReference>
<evidence type="ECO:0000313" key="5">
    <source>
        <dbReference type="Proteomes" id="UP000319671"/>
    </source>
</evidence>
<dbReference type="EMBL" id="VIVN01000001">
    <property type="protein sequence ID" value="TWE08183.1"/>
    <property type="molecule type" value="Genomic_DNA"/>
</dbReference>
<comment type="caution">
    <text evidence="4">The sequence shown here is derived from an EMBL/GenBank/DDBJ whole genome shotgun (WGS) entry which is preliminary data.</text>
</comment>
<evidence type="ECO:0000256" key="1">
    <source>
        <dbReference type="ARBA" id="ARBA00022490"/>
    </source>
</evidence>
<dbReference type="InterPro" id="IPR003786">
    <property type="entry name" value="FdhD"/>
</dbReference>
<dbReference type="HAMAP" id="MF_00187">
    <property type="entry name" value="FdhD"/>
    <property type="match status" value="1"/>
</dbReference>
<keyword evidence="5" id="KW-1185">Reference proteome</keyword>
<dbReference type="PIRSF" id="PIRSF015626">
    <property type="entry name" value="FdhD"/>
    <property type="match status" value="1"/>
</dbReference>
<comment type="similarity">
    <text evidence="3">Belongs to the FdhD family.</text>
</comment>
<dbReference type="GO" id="GO:0005737">
    <property type="term" value="C:cytoplasm"/>
    <property type="evidence" value="ECO:0007669"/>
    <property type="project" value="UniProtKB-SubCell"/>
</dbReference>
<comment type="function">
    <text evidence="3">Required for formate dehydrogenase (FDH) activity. Acts as a sulfur carrier protein that transfers sulfur from IscS to the molybdenum cofactor prior to its insertion into FDH.</text>
</comment>
<feature type="active site" description="Cysteine persulfide intermediate" evidence="3">
    <location>
        <position position="106"/>
    </location>
</feature>
<sequence length="271" mass="30442">MDQPMKMESQVWRYENGVIHIVTDTIVTEYPITIVLNEQEFATLVCSPDYIEELVVGFLASEGIISSYKEIKELTIIEATGRAIVNTHKVNKLNEMFHSKRYVTSCCGKSRQSFYFYNDARTVKPLEDVDVTVTIDQCFHLMRLMQESSVIFQDTGGVHNAALCDSNGIVVDRTDIGRHNALDKIYGHCLQHSITLSDKVIVFSGRISSEVLLKVAKIGCGIVLSKSAPTELAIRLAEELNITTVGFLRNHSLNIYTRPDRISIQSVESHI</sequence>
<keyword evidence="2 3" id="KW-0501">Molybdenum cofactor biosynthesis</keyword>
<comment type="subcellular location">
    <subcellularLocation>
        <location evidence="3">Cytoplasm</location>
    </subcellularLocation>
</comment>
<dbReference type="NCBIfam" id="TIGR00129">
    <property type="entry name" value="fdhD_narQ"/>
    <property type="match status" value="1"/>
</dbReference>
<organism evidence="4 5">
    <name type="scientific">Neobacillus bataviensis</name>
    <dbReference type="NCBI Taxonomy" id="220685"/>
    <lineage>
        <taxon>Bacteria</taxon>
        <taxon>Bacillati</taxon>
        <taxon>Bacillota</taxon>
        <taxon>Bacilli</taxon>
        <taxon>Bacillales</taxon>
        <taxon>Bacillaceae</taxon>
        <taxon>Neobacillus</taxon>
    </lineage>
</organism>
<keyword evidence="1 3" id="KW-0963">Cytoplasm</keyword>
<dbReference type="Pfam" id="PF02634">
    <property type="entry name" value="FdhD-NarQ"/>
    <property type="match status" value="1"/>
</dbReference>
<name>A0A561DXU6_9BACI</name>
<dbReference type="Gene3D" id="3.40.140.10">
    <property type="entry name" value="Cytidine Deaminase, domain 2"/>
    <property type="match status" value="1"/>
</dbReference>
<protein>
    <recommendedName>
        <fullName evidence="3">Sulfur carrier protein FdhD</fullName>
    </recommendedName>
</protein>
<dbReference type="Gene3D" id="3.10.20.10">
    <property type="match status" value="1"/>
</dbReference>
<comment type="caution">
    <text evidence="3">Lacks conserved residue(s) required for the propagation of feature annotation.</text>
</comment>
<proteinExistence type="inferred from homology"/>
<accession>A0A561DXU6</accession>
<evidence type="ECO:0000256" key="3">
    <source>
        <dbReference type="HAMAP-Rule" id="MF_00187"/>
    </source>
</evidence>
<dbReference type="GO" id="GO:0016783">
    <property type="term" value="F:sulfurtransferase activity"/>
    <property type="evidence" value="ECO:0007669"/>
    <property type="project" value="InterPro"/>
</dbReference>